<comment type="caution">
    <text evidence="7">The sequence shown here is derived from an EMBL/GenBank/DDBJ whole genome shotgun (WGS) entry which is preliminary data.</text>
</comment>
<evidence type="ECO:0000256" key="2">
    <source>
        <dbReference type="ARBA" id="ARBA00008900"/>
    </source>
</evidence>
<gene>
    <name evidence="7" type="ORF">HDA36_005268</name>
</gene>
<dbReference type="SUPFAM" id="SSF55620">
    <property type="entry name" value="Tetrahydrobiopterin biosynthesis enzymes-like"/>
    <property type="match status" value="1"/>
</dbReference>
<keyword evidence="8" id="KW-1185">Reference proteome</keyword>
<comment type="pathway">
    <text evidence="1">Purine metabolism; 7-cyano-7-deazaguanine biosynthesis.</text>
</comment>
<protein>
    <recommendedName>
        <fullName evidence="4">6-carboxy-5,6,7,8-tetrahydropterin synthase</fullName>
        <ecNumber evidence="3">4.1.2.50</ecNumber>
    </recommendedName>
    <alternativeName>
        <fullName evidence="5">Queuosine biosynthesis protein QueD</fullName>
    </alternativeName>
</protein>
<keyword evidence="7" id="KW-0456">Lyase</keyword>
<dbReference type="Gene3D" id="3.30.479.10">
    <property type="entry name" value="6-pyruvoyl tetrahydropterin synthase/QueD"/>
    <property type="match status" value="1"/>
</dbReference>
<evidence type="ECO:0000256" key="6">
    <source>
        <dbReference type="ARBA" id="ARBA00048807"/>
    </source>
</evidence>
<comment type="similarity">
    <text evidence="2">Belongs to the PTPS family. QueD subfamily.</text>
</comment>
<evidence type="ECO:0000256" key="3">
    <source>
        <dbReference type="ARBA" id="ARBA00012982"/>
    </source>
</evidence>
<dbReference type="UniPathway" id="UPA00391"/>
<evidence type="ECO:0000313" key="8">
    <source>
        <dbReference type="Proteomes" id="UP000572635"/>
    </source>
</evidence>
<reference evidence="7 8" key="1">
    <citation type="submission" date="2020-08" db="EMBL/GenBank/DDBJ databases">
        <title>Sequencing the genomes of 1000 actinobacteria strains.</title>
        <authorList>
            <person name="Klenk H.-P."/>
        </authorList>
    </citation>
    <scope>NUCLEOTIDE SEQUENCE [LARGE SCALE GENOMIC DNA]</scope>
    <source>
        <strain evidence="7 8">DSM 44551</strain>
    </source>
</reference>
<dbReference type="Proteomes" id="UP000572635">
    <property type="component" value="Unassembled WGS sequence"/>
</dbReference>
<evidence type="ECO:0000256" key="1">
    <source>
        <dbReference type="ARBA" id="ARBA00005061"/>
    </source>
</evidence>
<dbReference type="GO" id="GO:0070497">
    <property type="term" value="F:6-carboxytetrahydropterin synthase activity"/>
    <property type="evidence" value="ECO:0007669"/>
    <property type="project" value="UniProtKB-EC"/>
</dbReference>
<dbReference type="EC" id="4.1.2.50" evidence="3"/>
<dbReference type="EMBL" id="JACHDB010000001">
    <property type="protein sequence ID" value="MBB5435184.1"/>
    <property type="molecule type" value="Genomic_DNA"/>
</dbReference>
<organism evidence="7 8">
    <name type="scientific">Nocardiopsis composta</name>
    <dbReference type="NCBI Taxonomy" id="157465"/>
    <lineage>
        <taxon>Bacteria</taxon>
        <taxon>Bacillati</taxon>
        <taxon>Actinomycetota</taxon>
        <taxon>Actinomycetes</taxon>
        <taxon>Streptosporangiales</taxon>
        <taxon>Nocardiopsidaceae</taxon>
        <taxon>Nocardiopsis</taxon>
    </lineage>
</organism>
<accession>A0A7W8QRK2</accession>
<dbReference type="Pfam" id="PF01242">
    <property type="entry name" value="PTPS"/>
    <property type="match status" value="1"/>
</dbReference>
<sequence>MKRHRITLTGPVFCAAHSGLHGGRFEALHGHTFTTRLHLEGDLDGAGMVADFTAVKAALAAAVQPLRRRTLMPGRAPAPVRHRRIGEEIEFSDGYRRFVLPAADVVVLPLANTTTELIARHLLDQLHPLPTGVAGAELVLGESPTAQASASIGGRRG</sequence>
<dbReference type="InterPro" id="IPR007115">
    <property type="entry name" value="6-PTP_synth/QueD"/>
</dbReference>
<dbReference type="AlphaFoldDB" id="A0A7W8QRK2"/>
<comment type="catalytic activity">
    <reaction evidence="6">
        <text>7,8-dihydroneopterin 3'-triphosphate + H2O = 6-carboxy-5,6,7,8-tetrahydropterin + triphosphate + acetaldehyde + 2 H(+)</text>
        <dbReference type="Rhea" id="RHEA:27966"/>
        <dbReference type="ChEBI" id="CHEBI:15343"/>
        <dbReference type="ChEBI" id="CHEBI:15377"/>
        <dbReference type="ChEBI" id="CHEBI:15378"/>
        <dbReference type="ChEBI" id="CHEBI:18036"/>
        <dbReference type="ChEBI" id="CHEBI:58462"/>
        <dbReference type="ChEBI" id="CHEBI:61032"/>
        <dbReference type="EC" id="4.1.2.50"/>
    </reaction>
</comment>
<proteinExistence type="inferred from homology"/>
<name>A0A7W8QRK2_9ACTN</name>
<evidence type="ECO:0000256" key="4">
    <source>
        <dbReference type="ARBA" id="ARBA00018141"/>
    </source>
</evidence>
<dbReference type="InterPro" id="IPR038418">
    <property type="entry name" value="6-PTP_synth/QueD_sf"/>
</dbReference>
<evidence type="ECO:0000313" key="7">
    <source>
        <dbReference type="EMBL" id="MBB5435184.1"/>
    </source>
</evidence>
<dbReference type="RefSeq" id="WP_184396734.1">
    <property type="nucleotide sequence ID" value="NZ_BAAAJD010000105.1"/>
</dbReference>
<evidence type="ECO:0000256" key="5">
    <source>
        <dbReference type="ARBA" id="ARBA00031449"/>
    </source>
</evidence>